<keyword evidence="2" id="KW-1185">Reference proteome</keyword>
<accession>A0A2C6KLG5</accession>
<reference evidence="1 2" key="1">
    <citation type="journal article" date="2017" name="Int. J. Parasitol.">
        <title>The genome of the protozoan parasite Cystoisospora suis and a reverse vaccinology approach to identify vaccine candidates.</title>
        <authorList>
            <person name="Palmieri N."/>
            <person name="Shrestha A."/>
            <person name="Ruttkowski B."/>
            <person name="Beck T."/>
            <person name="Vogl C."/>
            <person name="Tomley F."/>
            <person name="Blake D.P."/>
            <person name="Joachim A."/>
        </authorList>
    </citation>
    <scope>NUCLEOTIDE SEQUENCE [LARGE SCALE GENOMIC DNA]</scope>
    <source>
        <strain evidence="1 2">Wien I</strain>
    </source>
</reference>
<proteinExistence type="predicted"/>
<dbReference type="VEuPathDB" id="ToxoDB:CSUI_001276"/>
<gene>
    <name evidence="1" type="ORF">CSUI_001276</name>
</gene>
<sequence length="121" mass="13098">MSVSFLSGVSPESHYCAGTGQPLLHDITTAAQQQLNSLPWLFVAFINLVGACTLRCPLGGSPSADTLVCFSVGTVRNSSSFIAASPSFTLVLERLSRSLLCVALSSLFFFKTEFFRFFLFT</sequence>
<protein>
    <submittedName>
        <fullName evidence="1">Uncharacterized protein</fullName>
    </submittedName>
</protein>
<dbReference type="AlphaFoldDB" id="A0A2C6KLG5"/>
<dbReference type="EMBL" id="MIGC01000501">
    <property type="protein sequence ID" value="PHJ24871.1"/>
    <property type="molecule type" value="Genomic_DNA"/>
</dbReference>
<evidence type="ECO:0000313" key="2">
    <source>
        <dbReference type="Proteomes" id="UP000221165"/>
    </source>
</evidence>
<dbReference type="GeneID" id="94424693"/>
<dbReference type="RefSeq" id="XP_067926543.1">
    <property type="nucleotide sequence ID" value="XM_068061482.1"/>
</dbReference>
<dbReference type="Proteomes" id="UP000221165">
    <property type="component" value="Unassembled WGS sequence"/>
</dbReference>
<organism evidence="1 2">
    <name type="scientific">Cystoisospora suis</name>
    <dbReference type="NCBI Taxonomy" id="483139"/>
    <lineage>
        <taxon>Eukaryota</taxon>
        <taxon>Sar</taxon>
        <taxon>Alveolata</taxon>
        <taxon>Apicomplexa</taxon>
        <taxon>Conoidasida</taxon>
        <taxon>Coccidia</taxon>
        <taxon>Eucoccidiorida</taxon>
        <taxon>Eimeriorina</taxon>
        <taxon>Sarcocystidae</taxon>
        <taxon>Cystoisospora</taxon>
    </lineage>
</organism>
<name>A0A2C6KLG5_9APIC</name>
<evidence type="ECO:0000313" key="1">
    <source>
        <dbReference type="EMBL" id="PHJ24871.1"/>
    </source>
</evidence>
<comment type="caution">
    <text evidence="1">The sequence shown here is derived from an EMBL/GenBank/DDBJ whole genome shotgun (WGS) entry which is preliminary data.</text>
</comment>